<dbReference type="RefSeq" id="WP_139604821.1">
    <property type="nucleotide sequence ID" value="NZ_VDCQ01000039.1"/>
</dbReference>
<dbReference type="AlphaFoldDB" id="A0A5C4T3S3"/>
<gene>
    <name evidence="1" type="ORF">FE784_24125</name>
</gene>
<name>A0A5C4T3S3_9BACL</name>
<dbReference type="EMBL" id="VDCQ01000039">
    <property type="protein sequence ID" value="TNJ63681.1"/>
    <property type="molecule type" value="Genomic_DNA"/>
</dbReference>
<comment type="caution">
    <text evidence="1">The sequence shown here is derived from an EMBL/GenBank/DDBJ whole genome shotgun (WGS) entry which is preliminary data.</text>
</comment>
<evidence type="ECO:0008006" key="3">
    <source>
        <dbReference type="Google" id="ProtNLM"/>
    </source>
</evidence>
<reference evidence="1 2" key="1">
    <citation type="submission" date="2019-05" db="EMBL/GenBank/DDBJ databases">
        <title>We sequenced the genome of Paenibacillus hemerocallicola KCTC 33185 for further insight into its adaptation and study the phylogeny of Paenibacillus.</title>
        <authorList>
            <person name="Narsing Rao M.P."/>
        </authorList>
    </citation>
    <scope>NUCLEOTIDE SEQUENCE [LARGE SCALE GENOMIC DNA]</scope>
    <source>
        <strain evidence="1 2">KCTC 33185</strain>
    </source>
</reference>
<sequence>MGAKSGFGAFASEVPEEQGIEQGIERGLEQGLVRTAQNLINEGMTNAFIVKVTGLSETTIERLRNNLH</sequence>
<evidence type="ECO:0000313" key="2">
    <source>
        <dbReference type="Proteomes" id="UP000307943"/>
    </source>
</evidence>
<proteinExistence type="predicted"/>
<evidence type="ECO:0000313" key="1">
    <source>
        <dbReference type="EMBL" id="TNJ63681.1"/>
    </source>
</evidence>
<keyword evidence="2" id="KW-1185">Reference proteome</keyword>
<protein>
    <recommendedName>
        <fullName evidence="3">Transposase</fullName>
    </recommendedName>
</protein>
<accession>A0A5C4T3S3</accession>
<organism evidence="1 2">
    <name type="scientific">Paenibacillus hemerocallicola</name>
    <dbReference type="NCBI Taxonomy" id="1172614"/>
    <lineage>
        <taxon>Bacteria</taxon>
        <taxon>Bacillati</taxon>
        <taxon>Bacillota</taxon>
        <taxon>Bacilli</taxon>
        <taxon>Bacillales</taxon>
        <taxon>Paenibacillaceae</taxon>
        <taxon>Paenibacillus</taxon>
    </lineage>
</organism>
<dbReference type="Proteomes" id="UP000307943">
    <property type="component" value="Unassembled WGS sequence"/>
</dbReference>